<accession>A0A9P9IAH9</accession>
<evidence type="ECO:0000313" key="3">
    <source>
        <dbReference type="Proteomes" id="UP000700596"/>
    </source>
</evidence>
<evidence type="ECO:0000256" key="1">
    <source>
        <dbReference type="SAM" id="Phobius"/>
    </source>
</evidence>
<keyword evidence="3" id="KW-1185">Reference proteome</keyword>
<dbReference type="OrthoDB" id="3778429at2759"/>
<name>A0A9P9IAH9_9PLEO</name>
<keyword evidence="1" id="KW-0472">Membrane</keyword>
<dbReference type="EMBL" id="JAGMWT010000021">
    <property type="protein sequence ID" value="KAH7112549.1"/>
    <property type="molecule type" value="Genomic_DNA"/>
</dbReference>
<keyword evidence="1" id="KW-1133">Transmembrane helix</keyword>
<keyword evidence="1" id="KW-0812">Transmembrane</keyword>
<feature type="transmembrane region" description="Helical" evidence="1">
    <location>
        <begin position="20"/>
        <end position="47"/>
    </location>
</feature>
<protein>
    <submittedName>
        <fullName evidence="2">Uncharacterized protein</fullName>
    </submittedName>
</protein>
<dbReference type="Proteomes" id="UP000700596">
    <property type="component" value="Unassembled WGS sequence"/>
</dbReference>
<organism evidence="2 3">
    <name type="scientific">Dendryphion nanum</name>
    <dbReference type="NCBI Taxonomy" id="256645"/>
    <lineage>
        <taxon>Eukaryota</taxon>
        <taxon>Fungi</taxon>
        <taxon>Dikarya</taxon>
        <taxon>Ascomycota</taxon>
        <taxon>Pezizomycotina</taxon>
        <taxon>Dothideomycetes</taxon>
        <taxon>Pleosporomycetidae</taxon>
        <taxon>Pleosporales</taxon>
        <taxon>Torulaceae</taxon>
        <taxon>Dendryphion</taxon>
    </lineage>
</organism>
<evidence type="ECO:0000313" key="2">
    <source>
        <dbReference type="EMBL" id="KAH7112549.1"/>
    </source>
</evidence>
<comment type="caution">
    <text evidence="2">The sequence shown here is derived from an EMBL/GenBank/DDBJ whole genome shotgun (WGS) entry which is preliminary data.</text>
</comment>
<reference evidence="2" key="1">
    <citation type="journal article" date="2021" name="Nat. Commun.">
        <title>Genetic determinants of endophytism in the Arabidopsis root mycobiome.</title>
        <authorList>
            <person name="Mesny F."/>
            <person name="Miyauchi S."/>
            <person name="Thiergart T."/>
            <person name="Pickel B."/>
            <person name="Atanasova L."/>
            <person name="Karlsson M."/>
            <person name="Huettel B."/>
            <person name="Barry K.W."/>
            <person name="Haridas S."/>
            <person name="Chen C."/>
            <person name="Bauer D."/>
            <person name="Andreopoulos W."/>
            <person name="Pangilinan J."/>
            <person name="LaButti K."/>
            <person name="Riley R."/>
            <person name="Lipzen A."/>
            <person name="Clum A."/>
            <person name="Drula E."/>
            <person name="Henrissat B."/>
            <person name="Kohler A."/>
            <person name="Grigoriev I.V."/>
            <person name="Martin F.M."/>
            <person name="Hacquard S."/>
        </authorList>
    </citation>
    <scope>NUCLEOTIDE SEQUENCE</scope>
    <source>
        <strain evidence="2">MPI-CAGE-CH-0243</strain>
    </source>
</reference>
<sequence length="429" mass="49314">MSEQPPRQLLQRIWSRLPRVRSVFFFTIGLCAVTSIVALSVFLYILIVDAIPIHRAYHLELAYLYALDHADLTNILYQSSPDTKIPPPPGVQGLIRGVPQLNYWSIPGACEYGSALGIDFDGLGWSSRKEAEIWIYFGGTAATPTEPETLSEDSEVARDPTIFQHRYKTHTCVDPAPICDMYNSAFERVSARFEALKRSVPGTMQRRRTFLRYADCDVSPLICGANWGFDIQAVMLVQLRIGNDCLWTSLGISQCPVTWRFFELPLWHLPWTRQIRIPLDRGGSTVVPAFPDAEEQLWTLLSQEYSELGLEYFPETQVPKANNVIIRVKPDPSGPPIYSTKHVLGIEHWGTLRELWDTRLGWQNEEMIRCYVLRWMDSFLRWWDGPPYAVKPRSCVRDQAEEVKIKKLIEARDRLEAKYPDVGYVFVER</sequence>
<dbReference type="AlphaFoldDB" id="A0A9P9IAH9"/>
<proteinExistence type="predicted"/>
<gene>
    <name evidence="2" type="ORF">B0J11DRAFT_542579</name>
</gene>